<sequence>MLCRIVTLEELSHGSTVMLQLQWYGVDFYTNDTESRWHIGRMEKICSPYVQKLEYSFLLEKADRYQLILSAVKQIRVIDLLDGLPAISISYKIRPNFYVITVFIVLRFYNEIF</sequence>
<organism evidence="1 2">
    <name type="scientific">Panagrolaimus sp. PS1159</name>
    <dbReference type="NCBI Taxonomy" id="55785"/>
    <lineage>
        <taxon>Eukaryota</taxon>
        <taxon>Metazoa</taxon>
        <taxon>Ecdysozoa</taxon>
        <taxon>Nematoda</taxon>
        <taxon>Chromadorea</taxon>
        <taxon>Rhabditida</taxon>
        <taxon>Tylenchina</taxon>
        <taxon>Panagrolaimomorpha</taxon>
        <taxon>Panagrolaimoidea</taxon>
        <taxon>Panagrolaimidae</taxon>
        <taxon>Panagrolaimus</taxon>
    </lineage>
</organism>
<name>A0AC35F5K0_9BILA</name>
<evidence type="ECO:0000313" key="1">
    <source>
        <dbReference type="Proteomes" id="UP000887580"/>
    </source>
</evidence>
<evidence type="ECO:0000313" key="2">
    <source>
        <dbReference type="WBParaSite" id="PS1159_v2.g14079.t1"/>
    </source>
</evidence>
<dbReference type="WBParaSite" id="PS1159_v2.g14079.t1">
    <property type="protein sequence ID" value="PS1159_v2.g14079.t1"/>
    <property type="gene ID" value="PS1159_v2.g14079"/>
</dbReference>
<dbReference type="Proteomes" id="UP000887580">
    <property type="component" value="Unplaced"/>
</dbReference>
<protein>
    <submittedName>
        <fullName evidence="2">Uncharacterized protein</fullName>
    </submittedName>
</protein>
<reference evidence="2" key="1">
    <citation type="submission" date="2022-11" db="UniProtKB">
        <authorList>
            <consortium name="WormBaseParasite"/>
        </authorList>
    </citation>
    <scope>IDENTIFICATION</scope>
</reference>
<proteinExistence type="predicted"/>
<accession>A0AC35F5K0</accession>